<protein>
    <recommendedName>
        <fullName evidence="5">Peptidase A1 domain-containing protein</fullName>
    </recommendedName>
</protein>
<dbReference type="Proteomes" id="UP000078116">
    <property type="component" value="Unassembled WGS sequence"/>
</dbReference>
<proteinExistence type="predicted"/>
<accession>A0A1A9N5M3</accession>
<dbReference type="STRING" id="1462993.A6V36_04630"/>
<evidence type="ECO:0008006" key="5">
    <source>
        <dbReference type="Google" id="ProtNLM"/>
    </source>
</evidence>
<organism evidence="1 4">
    <name type="scientific">Paraburkholderia ginsengiterrae</name>
    <dbReference type="NCBI Taxonomy" id="1462993"/>
    <lineage>
        <taxon>Bacteria</taxon>
        <taxon>Pseudomonadati</taxon>
        <taxon>Pseudomonadota</taxon>
        <taxon>Betaproteobacteria</taxon>
        <taxon>Burkholderiales</taxon>
        <taxon>Burkholderiaceae</taxon>
        <taxon>Paraburkholderia</taxon>
    </lineage>
</organism>
<keyword evidence="3" id="KW-1185">Reference proteome</keyword>
<dbReference type="Proteomes" id="UP000077961">
    <property type="component" value="Unassembled WGS sequence"/>
</dbReference>
<gene>
    <name evidence="2" type="ORF">A6V36_04630</name>
    <name evidence="1" type="ORF">A6V37_04515</name>
</gene>
<evidence type="ECO:0000313" key="2">
    <source>
        <dbReference type="EMBL" id="OAJ58513.1"/>
    </source>
</evidence>
<sequence length="407" mass="40951">MVSQGGGIVAAANVGNVDVQCNTVISSPSAIGIYPVATASDGYSHAYVPVTMVGNNKVSINAALDTGSSGVVLNALDLFPSSVVTADGFVGLNPPILPDTIQTITYNGITVTNIVLETTLNDEGAGFNVGWFGAVTNPPAIFAIGNLGFAQVSFGSAGQITTSVIPILFVYQVLVQGAAVSPDTVTSNIFGVNPSLTTMYQRGSHISSVAVCNTAPSASSACGLLSPLRSLTYASTVDPGYVLQPFTLQNCTLGTPGSCSAVPSLQVGVTPAVTAGFTAVALSCSQLPSGTSAPSVKICSQVVSPSTVAFAGSSTSTASVIVNTGNSGMMMGTVNLTGFPATISAGTPISVTMGPAFNYSFTAGTGNFATTLTPQLNSGVELTDIGIGFFATHAMFVDYQAGTEGWK</sequence>
<dbReference type="AlphaFoldDB" id="A0A1A9N5M3"/>
<comment type="caution">
    <text evidence="1">The sequence shown here is derived from an EMBL/GenBank/DDBJ whole genome shotgun (WGS) entry which is preliminary data.</text>
</comment>
<evidence type="ECO:0000313" key="1">
    <source>
        <dbReference type="EMBL" id="OAJ57661.1"/>
    </source>
</evidence>
<evidence type="ECO:0000313" key="4">
    <source>
        <dbReference type="Proteomes" id="UP000078116"/>
    </source>
</evidence>
<reference evidence="3 4" key="1">
    <citation type="submission" date="2016-04" db="EMBL/GenBank/DDBJ databases">
        <title>Reclassification of Paraburkholderia panaciterrae (Farh et al. 2015) Dobritsa &amp; Samadpour 2016 as a later homotypic synonym of Paraburkholderia ginsengiterrae (Farh et al. 2015) Dobritsa &amp; Samadpour 2016.</title>
        <authorList>
            <person name="Dobritsa A.P."/>
            <person name="Kutumbaka K."/>
            <person name="Samadpour M."/>
        </authorList>
    </citation>
    <scope>NUCLEOTIDE SEQUENCE [LARGE SCALE GENOMIC DNA]</scope>
    <source>
        <strain evidence="1 4">DCY85</strain>
        <strain evidence="2 3">DCY85-1</strain>
    </source>
</reference>
<dbReference type="EMBL" id="LXJZ01000176">
    <property type="protein sequence ID" value="OAJ58513.1"/>
    <property type="molecule type" value="Genomic_DNA"/>
</dbReference>
<name>A0A1A9N5M3_9BURK</name>
<evidence type="ECO:0000313" key="3">
    <source>
        <dbReference type="Proteomes" id="UP000077961"/>
    </source>
</evidence>
<dbReference type="EMBL" id="LXKA01000327">
    <property type="protein sequence ID" value="OAJ57661.1"/>
    <property type="molecule type" value="Genomic_DNA"/>
</dbReference>